<dbReference type="InterPro" id="IPR025405">
    <property type="entry name" value="DUF4131"/>
</dbReference>
<dbReference type="InterPro" id="IPR036866">
    <property type="entry name" value="RibonucZ/Hydroxyglut_hydro"/>
</dbReference>
<dbReference type="Gene3D" id="3.60.15.10">
    <property type="entry name" value="Ribonuclease Z/Hydroxyacylglutathione hydrolase-like"/>
    <property type="match status" value="1"/>
</dbReference>
<evidence type="ECO:0000256" key="6">
    <source>
        <dbReference type="SAM" id="Phobius"/>
    </source>
</evidence>
<feature type="transmembrane region" description="Helical" evidence="6">
    <location>
        <begin position="233"/>
        <end position="255"/>
    </location>
</feature>
<comment type="caution">
    <text evidence="8">The sequence shown here is derived from an EMBL/GenBank/DDBJ whole genome shotgun (WGS) entry which is preliminary data.</text>
</comment>
<feature type="transmembrane region" description="Helical" evidence="6">
    <location>
        <begin position="334"/>
        <end position="353"/>
    </location>
</feature>
<feature type="domain" description="Metallo-beta-lactamase" evidence="7">
    <location>
        <begin position="514"/>
        <end position="727"/>
    </location>
</feature>
<dbReference type="InterPro" id="IPR001279">
    <property type="entry name" value="Metallo-B-lactamas"/>
</dbReference>
<dbReference type="RefSeq" id="WP_035195877.1">
    <property type="nucleotide sequence ID" value="NZ_JJRY01000009.1"/>
</dbReference>
<evidence type="ECO:0000256" key="3">
    <source>
        <dbReference type="ARBA" id="ARBA00022692"/>
    </source>
</evidence>
<evidence type="ECO:0000256" key="5">
    <source>
        <dbReference type="ARBA" id="ARBA00023136"/>
    </source>
</evidence>
<keyword evidence="3 6" id="KW-0812">Transmembrane</keyword>
<reference evidence="8 9" key="1">
    <citation type="submission" date="2014-04" db="EMBL/GenBank/DDBJ databases">
        <title>Draft genome sequence of Bacillus azotoformans MEV2011, a (co-) denitrifying strain unable to grow in the presence of oxygen.</title>
        <authorList>
            <person name="Nielsen M."/>
            <person name="Schreiber L."/>
            <person name="Finster K."/>
            <person name="Schramm A."/>
        </authorList>
    </citation>
    <scope>NUCLEOTIDE SEQUENCE [LARGE SCALE GENOMIC DNA]</scope>
    <source>
        <strain evidence="8 9">MEV2011</strain>
    </source>
</reference>
<dbReference type="CDD" id="cd07731">
    <property type="entry name" value="ComA-like_MBL-fold"/>
    <property type="match status" value="1"/>
</dbReference>
<dbReference type="SUPFAM" id="SSF56281">
    <property type="entry name" value="Metallo-hydrolase/oxidoreductase"/>
    <property type="match status" value="1"/>
</dbReference>
<dbReference type="GO" id="GO:0005886">
    <property type="term" value="C:plasma membrane"/>
    <property type="evidence" value="ECO:0007669"/>
    <property type="project" value="UniProtKB-SubCell"/>
</dbReference>
<feature type="transmembrane region" description="Helical" evidence="6">
    <location>
        <begin position="6"/>
        <end position="39"/>
    </location>
</feature>
<dbReference type="SMART" id="SM00849">
    <property type="entry name" value="Lactamase_B"/>
    <property type="match status" value="1"/>
</dbReference>
<keyword evidence="5 6" id="KW-0472">Membrane</keyword>
<dbReference type="PANTHER" id="PTHR30619:SF1">
    <property type="entry name" value="RECOMBINATION PROTEIN 2"/>
    <property type="match status" value="1"/>
</dbReference>
<accession>A0A072NL15</accession>
<dbReference type="PATRIC" id="fig|1348973.3.peg.2452"/>
<evidence type="ECO:0000256" key="4">
    <source>
        <dbReference type="ARBA" id="ARBA00022989"/>
    </source>
</evidence>
<dbReference type="NCBIfam" id="TIGR00361">
    <property type="entry name" value="ComEC_Rec2"/>
    <property type="match status" value="1"/>
</dbReference>
<evidence type="ECO:0000259" key="7">
    <source>
        <dbReference type="SMART" id="SM00849"/>
    </source>
</evidence>
<dbReference type="Pfam" id="PF00753">
    <property type="entry name" value="Lactamase_B"/>
    <property type="match status" value="1"/>
</dbReference>
<dbReference type="OrthoDB" id="9761531at2"/>
<evidence type="ECO:0000256" key="1">
    <source>
        <dbReference type="ARBA" id="ARBA00004651"/>
    </source>
</evidence>
<dbReference type="InterPro" id="IPR052159">
    <property type="entry name" value="Competence_DNA_uptake"/>
</dbReference>
<organism evidence="8 9">
    <name type="scientific">Schinkia azotoformans MEV2011</name>
    <dbReference type="NCBI Taxonomy" id="1348973"/>
    <lineage>
        <taxon>Bacteria</taxon>
        <taxon>Bacillati</taxon>
        <taxon>Bacillota</taxon>
        <taxon>Bacilli</taxon>
        <taxon>Bacillales</taxon>
        <taxon>Bacillaceae</taxon>
        <taxon>Calidifontibacillus/Schinkia group</taxon>
        <taxon>Schinkia</taxon>
    </lineage>
</organism>
<dbReference type="InterPro" id="IPR004477">
    <property type="entry name" value="ComEC_N"/>
</dbReference>
<dbReference type="InterPro" id="IPR004797">
    <property type="entry name" value="Competence_ComEC/Rec2"/>
</dbReference>
<sequence>MRGKWIFVAFAAALGIMAAYFSFHLFTIISSLVYLIWLIYKHNWQLKLFLICAFTTCLFAVWFQWVDEHNASTLRGTEKKLSGTIKSIPKVDGDRLTLILQLPSKEKLQLSYRIKTEQEKNQLQQQLQVGMDCKLWGTLSTLEEARNFMAFDYRKYLYNKQIHWIFTPDSLKSAQCRPSSSLKYSLQKWRSTELLYIKNHFPENTVGFVQALIFGERNEIHQAVEDNFQQFGLIHLLAISGSHVVLIVAVAFYTLVRIGVTRERTFLLLFIALPFYMVIAGGTPSVARACLAAMVVMIAIQFRTKFLPLDVLSIVFLIMVSIDPYYITDIGFQLSFLVSLFLILSSATIISTYNSYWKQLVAVTMIAQICALPLILNYNFEISVLSLPLNFIYVPLMSVIILPLSIISFIASHLYEPLASIPIMVLSSILDYSDLLLEQTEKVSAFTLIFGKPSRGLFLIYYVAIIYFCITWENKNQKASLQKGVAFLLLVSSYHWLSPFLLNEGKVTMIDVGQGDSILIELPYRKAVYLIDTGGVISFSKEDWQKRKHPFEVGEDIITPLLKAKGIRTIDKLILTHGDLDHIGGTEAVIQNFKVKEILVSTVDFANSKNEEERALHTLIEKKKITLKAVEKGDSWKIGRFVFYVVGPSGKEDNKNDRSIVLYTALGGKRWLFTGDLEEKGERNLLEQYPNIKADVLKIGHHGSLTSTSKSFARQVNPNVALISVGKNNRFGHPHPKVIELLEKQHIMIFRTDENGAICYKFNGNKGTFKWLLP</sequence>
<gene>
    <name evidence="8" type="ORF">M670_02534</name>
</gene>
<dbReference type="AlphaFoldDB" id="A0A072NL15"/>
<keyword evidence="2" id="KW-1003">Cell membrane</keyword>
<dbReference type="NCBIfam" id="TIGR00360">
    <property type="entry name" value="ComEC_N-term"/>
    <property type="match status" value="1"/>
</dbReference>
<keyword evidence="4 6" id="KW-1133">Transmembrane helix</keyword>
<feature type="transmembrane region" description="Helical" evidence="6">
    <location>
        <begin position="306"/>
        <end position="327"/>
    </location>
</feature>
<feature type="transmembrane region" description="Helical" evidence="6">
    <location>
        <begin position="456"/>
        <end position="472"/>
    </location>
</feature>
<name>A0A072NL15_SCHAZ</name>
<protein>
    <submittedName>
        <fullName evidence="8">DNA internalization-related competence protein ComEC/Rec2</fullName>
    </submittedName>
</protein>
<dbReference type="Pfam" id="PF13567">
    <property type="entry name" value="DUF4131"/>
    <property type="match status" value="1"/>
</dbReference>
<dbReference type="EMBL" id="JJRY01000009">
    <property type="protein sequence ID" value="KEF38116.1"/>
    <property type="molecule type" value="Genomic_DNA"/>
</dbReference>
<feature type="transmembrane region" description="Helical" evidence="6">
    <location>
        <begin position="267"/>
        <end position="300"/>
    </location>
</feature>
<comment type="subcellular location">
    <subcellularLocation>
        <location evidence="1">Cell membrane</location>
        <topology evidence="1">Multi-pass membrane protein</topology>
    </subcellularLocation>
</comment>
<dbReference type="Proteomes" id="UP000027936">
    <property type="component" value="Unassembled WGS sequence"/>
</dbReference>
<dbReference type="PANTHER" id="PTHR30619">
    <property type="entry name" value="DNA INTERNALIZATION/COMPETENCE PROTEIN COMEC/REC2"/>
    <property type="match status" value="1"/>
</dbReference>
<evidence type="ECO:0000313" key="8">
    <source>
        <dbReference type="EMBL" id="KEF38116.1"/>
    </source>
</evidence>
<proteinExistence type="predicted"/>
<evidence type="ECO:0000313" key="9">
    <source>
        <dbReference type="Proteomes" id="UP000027936"/>
    </source>
</evidence>
<dbReference type="InterPro" id="IPR035681">
    <property type="entry name" value="ComA-like_MBL"/>
</dbReference>
<dbReference type="Pfam" id="PF03772">
    <property type="entry name" value="Competence"/>
    <property type="match status" value="1"/>
</dbReference>
<feature type="transmembrane region" description="Helical" evidence="6">
    <location>
        <begin position="46"/>
        <end position="65"/>
    </location>
</feature>
<feature type="transmembrane region" description="Helical" evidence="6">
    <location>
        <begin position="359"/>
        <end position="380"/>
    </location>
</feature>
<evidence type="ECO:0000256" key="2">
    <source>
        <dbReference type="ARBA" id="ARBA00022475"/>
    </source>
</evidence>
<feature type="transmembrane region" description="Helical" evidence="6">
    <location>
        <begin position="392"/>
        <end position="415"/>
    </location>
</feature>
<dbReference type="GO" id="GO:0030420">
    <property type="term" value="P:establishment of competence for transformation"/>
    <property type="evidence" value="ECO:0007669"/>
    <property type="project" value="InterPro"/>
</dbReference>